<proteinExistence type="inferred from homology"/>
<dbReference type="Pfam" id="PF00589">
    <property type="entry name" value="Phage_integrase"/>
    <property type="match status" value="1"/>
</dbReference>
<dbReference type="Gene3D" id="1.10.443.10">
    <property type="entry name" value="Intergrase catalytic core"/>
    <property type="match status" value="1"/>
</dbReference>
<dbReference type="InterPro" id="IPR011010">
    <property type="entry name" value="DNA_brk_join_enz"/>
</dbReference>
<dbReference type="AlphaFoldDB" id="B1X0E8"/>
<name>B1X0E8_CROS5</name>
<dbReference type="KEGG" id="cyt:cce_1887"/>
<dbReference type="GO" id="GO:0015074">
    <property type="term" value="P:DNA integration"/>
    <property type="evidence" value="ECO:0007669"/>
    <property type="project" value="UniProtKB-KW"/>
</dbReference>
<gene>
    <name evidence="5" type="ordered locus">cce_1887</name>
</gene>
<protein>
    <recommendedName>
        <fullName evidence="4">Tyr recombinase domain-containing protein</fullName>
    </recommendedName>
</protein>
<dbReference type="PANTHER" id="PTHR30629:SF6">
    <property type="entry name" value="PROPHAGE INTEGRASE INTA-RELATED"/>
    <property type="match status" value="1"/>
</dbReference>
<dbReference type="InterPro" id="IPR050808">
    <property type="entry name" value="Phage_Integrase"/>
</dbReference>
<dbReference type="InterPro" id="IPR013762">
    <property type="entry name" value="Integrase-like_cat_sf"/>
</dbReference>
<dbReference type="OrthoDB" id="530235at2"/>
<evidence type="ECO:0000256" key="1">
    <source>
        <dbReference type="ARBA" id="ARBA00008857"/>
    </source>
</evidence>
<keyword evidence="6" id="KW-1185">Reference proteome</keyword>
<dbReference type="RefSeq" id="WP_009545697.1">
    <property type="nucleotide sequence ID" value="NC_010546.1"/>
</dbReference>
<dbReference type="EMBL" id="CP000806">
    <property type="protein sequence ID" value="ACB51237.1"/>
    <property type="molecule type" value="Genomic_DNA"/>
</dbReference>
<dbReference type="PANTHER" id="PTHR30629">
    <property type="entry name" value="PROPHAGE INTEGRASE"/>
    <property type="match status" value="1"/>
</dbReference>
<evidence type="ECO:0000313" key="5">
    <source>
        <dbReference type="EMBL" id="ACB51237.1"/>
    </source>
</evidence>
<dbReference type="GO" id="GO:0003677">
    <property type="term" value="F:DNA binding"/>
    <property type="evidence" value="ECO:0007669"/>
    <property type="project" value="InterPro"/>
</dbReference>
<dbReference type="InterPro" id="IPR002104">
    <property type="entry name" value="Integrase_catalytic"/>
</dbReference>
<dbReference type="SUPFAM" id="SSF56349">
    <property type="entry name" value="DNA breaking-rejoining enzymes"/>
    <property type="match status" value="1"/>
</dbReference>
<evidence type="ECO:0000256" key="2">
    <source>
        <dbReference type="ARBA" id="ARBA00022908"/>
    </source>
</evidence>
<keyword evidence="3" id="KW-0233">DNA recombination</keyword>
<organism evidence="5 6">
    <name type="scientific">Crocosphaera subtropica (strain ATCC 51142 / BH68)</name>
    <name type="common">Cyanothece sp. (strain ATCC 51142)</name>
    <dbReference type="NCBI Taxonomy" id="43989"/>
    <lineage>
        <taxon>Bacteria</taxon>
        <taxon>Bacillati</taxon>
        <taxon>Cyanobacteriota</taxon>
        <taxon>Cyanophyceae</taxon>
        <taxon>Oscillatoriophycideae</taxon>
        <taxon>Chroococcales</taxon>
        <taxon>Aphanothecaceae</taxon>
        <taxon>Crocosphaera</taxon>
        <taxon>Crocosphaera subtropica</taxon>
    </lineage>
</organism>
<evidence type="ECO:0000259" key="4">
    <source>
        <dbReference type="PROSITE" id="PS51898"/>
    </source>
</evidence>
<sequence length="384" mass="44671">MVVTKRFKRIDSRPIKKGSFVLYKLKNRLYVKTPSTIESNPRRYYSLNLPNTEDGRARARDIISKIESDYLFDRYDSTMLKYLPHLDKENRVKTKALHQLRFVSVWDAWESYLKDIKDLVKPTTTKYLETTVQPHIKRVGSQPISNAKSVYEIIKRGTTLDVTIRVINRLSTIYKYIFKEYPNEPNPYAPITKALKKKKPTVNPHTTIKPIPDIELQAILDALYLTHPPFGHLVEFMVLTGCRPSEAIGLTWDAIHDEYILLGSSIERIKGQWVTIATSKNGTIRKFPMTGKLRELLNKLLPIDNHWNLVFLSREGKPIDYINFKRRYWSKTTTDYTPYNLRDTFITKQIEQGIPPAIVAKWCDNSVRVIEKHYLGDTGTIKPV</sequence>
<dbReference type="eggNOG" id="COG0582">
    <property type="taxonomic scope" value="Bacteria"/>
</dbReference>
<keyword evidence="2" id="KW-0229">DNA integration</keyword>
<comment type="similarity">
    <text evidence="1">Belongs to the 'phage' integrase family.</text>
</comment>
<evidence type="ECO:0000256" key="3">
    <source>
        <dbReference type="ARBA" id="ARBA00023172"/>
    </source>
</evidence>
<dbReference type="HOGENOM" id="CLU_027562_8_0_3"/>
<dbReference type="Proteomes" id="UP000001203">
    <property type="component" value="Chromosome circular"/>
</dbReference>
<feature type="domain" description="Tyr recombinase" evidence="4">
    <location>
        <begin position="206"/>
        <end position="384"/>
    </location>
</feature>
<dbReference type="STRING" id="43989.cce_1887"/>
<evidence type="ECO:0000313" key="6">
    <source>
        <dbReference type="Proteomes" id="UP000001203"/>
    </source>
</evidence>
<dbReference type="GO" id="GO:0006310">
    <property type="term" value="P:DNA recombination"/>
    <property type="evidence" value="ECO:0007669"/>
    <property type="project" value="UniProtKB-KW"/>
</dbReference>
<accession>B1X0E8</accession>
<dbReference type="PROSITE" id="PS51898">
    <property type="entry name" value="TYR_RECOMBINASE"/>
    <property type="match status" value="1"/>
</dbReference>
<reference evidence="5 6" key="1">
    <citation type="journal article" date="2008" name="Proc. Natl. Acad. Sci. U.S.A.">
        <title>The genome of Cyanothece 51142, a unicellular diazotrophic cyanobacterium important in the marine nitrogen cycle.</title>
        <authorList>
            <person name="Welsh E.A."/>
            <person name="Liberton M."/>
            <person name="Stoeckel J."/>
            <person name="Loh T."/>
            <person name="Elvitigala T."/>
            <person name="Wang C."/>
            <person name="Wollam A."/>
            <person name="Fulton R.S."/>
            <person name="Clifton S.W."/>
            <person name="Jacobs J.M."/>
            <person name="Aurora R."/>
            <person name="Ghosh B.K."/>
            <person name="Sherman L.A."/>
            <person name="Smith R.D."/>
            <person name="Wilson R.K."/>
            <person name="Pakrasi H.B."/>
        </authorList>
    </citation>
    <scope>NUCLEOTIDE SEQUENCE [LARGE SCALE GENOMIC DNA]</scope>
    <source>
        <strain evidence="6">ATCC 51142 / BH68</strain>
    </source>
</reference>